<evidence type="ECO:0000256" key="2">
    <source>
        <dbReference type="ARBA" id="ARBA00006824"/>
    </source>
</evidence>
<keyword evidence="3" id="KW-0812">Transmembrane</keyword>
<evidence type="ECO:0000256" key="1">
    <source>
        <dbReference type="ARBA" id="ARBA00004141"/>
    </source>
</evidence>
<comment type="caution">
    <text evidence="7">The sequence shown here is derived from an EMBL/GenBank/DDBJ whole genome shotgun (WGS) entry which is preliminary data.</text>
</comment>
<dbReference type="PANTHER" id="PTHR11266">
    <property type="entry name" value="PEROXISOMAL MEMBRANE PROTEIN 2, PXMP2 MPV17"/>
    <property type="match status" value="1"/>
</dbReference>
<evidence type="ECO:0000313" key="7">
    <source>
        <dbReference type="EMBL" id="RXH89832.1"/>
    </source>
</evidence>
<protein>
    <submittedName>
        <fullName evidence="7">Uncharacterized protein</fullName>
    </submittedName>
</protein>
<gene>
    <name evidence="7" type="ORF">DVH24_032189</name>
</gene>
<dbReference type="PANTHER" id="PTHR11266:SF109">
    <property type="entry name" value="PEROXISOMAL MEMBRANE 22 KDA (MPV17_PMP22) FAMILY PROTEIN"/>
    <property type="match status" value="1"/>
</dbReference>
<evidence type="ECO:0000256" key="3">
    <source>
        <dbReference type="ARBA" id="ARBA00022692"/>
    </source>
</evidence>
<keyword evidence="4" id="KW-1133">Transmembrane helix</keyword>
<keyword evidence="8" id="KW-1185">Reference proteome</keyword>
<evidence type="ECO:0000256" key="6">
    <source>
        <dbReference type="SAM" id="MobiDB-lite"/>
    </source>
</evidence>
<organism evidence="7 8">
    <name type="scientific">Malus domestica</name>
    <name type="common">Apple</name>
    <name type="synonym">Pyrus malus</name>
    <dbReference type="NCBI Taxonomy" id="3750"/>
    <lineage>
        <taxon>Eukaryota</taxon>
        <taxon>Viridiplantae</taxon>
        <taxon>Streptophyta</taxon>
        <taxon>Embryophyta</taxon>
        <taxon>Tracheophyta</taxon>
        <taxon>Spermatophyta</taxon>
        <taxon>Magnoliopsida</taxon>
        <taxon>eudicotyledons</taxon>
        <taxon>Gunneridae</taxon>
        <taxon>Pentapetalae</taxon>
        <taxon>rosids</taxon>
        <taxon>fabids</taxon>
        <taxon>Rosales</taxon>
        <taxon>Rosaceae</taxon>
        <taxon>Amygdaloideae</taxon>
        <taxon>Maleae</taxon>
        <taxon>Malus</taxon>
    </lineage>
</organism>
<feature type="region of interest" description="Disordered" evidence="6">
    <location>
        <begin position="297"/>
        <end position="316"/>
    </location>
</feature>
<accession>A0A498J7J6</accession>
<dbReference type="GO" id="GO:0016020">
    <property type="term" value="C:membrane"/>
    <property type="evidence" value="ECO:0007669"/>
    <property type="project" value="UniProtKB-SubCell"/>
</dbReference>
<dbReference type="InterPro" id="IPR007248">
    <property type="entry name" value="Mpv17_PMP22"/>
</dbReference>
<dbReference type="Proteomes" id="UP000290289">
    <property type="component" value="Chromosome 9"/>
</dbReference>
<evidence type="ECO:0000313" key="8">
    <source>
        <dbReference type="Proteomes" id="UP000290289"/>
    </source>
</evidence>
<keyword evidence="5" id="KW-0472">Membrane</keyword>
<comment type="similarity">
    <text evidence="2">Belongs to the peroxisomal membrane protein PXMP2/4 family.</text>
</comment>
<comment type="subcellular location">
    <subcellularLocation>
        <location evidence="1">Membrane</location>
        <topology evidence="1">Multi-pass membrane protein</topology>
    </subcellularLocation>
</comment>
<dbReference type="GO" id="GO:0005737">
    <property type="term" value="C:cytoplasm"/>
    <property type="evidence" value="ECO:0007669"/>
    <property type="project" value="TreeGrafter"/>
</dbReference>
<dbReference type="AlphaFoldDB" id="A0A498J7J6"/>
<name>A0A498J7J6_MALDO</name>
<proteinExistence type="inferred from homology"/>
<dbReference type="STRING" id="3750.A0A498J7J6"/>
<sequence>MSTLNIIAAHNLPSPSTSSFAAQSHKPNSLSLFFCTQASSKPDPPRLSGFPTRKKRSWIVGSVTEDREVVPLKEKLAEEQDSRLLVNGSEEFQALSTSSEEKGEGDDLDKLTSRAINALIVLGFGTFAVSKLLTIDHDYWHGWTLYEILRYVPEHNWIAYEQALKANPVFAKMVISGVVYTLGDWIAQALFPLEDWWVVPAKIAFDQTVWSAIWNSIYFVVLGFLRFESPTKIFDELRATFVPMLTAGWKLWPFAHVVTYGLIPVEQRLLWVDCVELIWVTILSTFSNENADSSLSEASSGADSASSSSSSSKSAPPGDLVLCIFIGVAVNFNRTNPRSENSLAPRSRYPFLDPISPEPGQKTTMAKVEELRQESKDATVAKNKKKRSHGSTEFFVFDYVTGSGPSWKNFTGVGLVEFRFHKLTFTMFPGESKKSCSLLIQ</sequence>
<feature type="compositionally biased region" description="Low complexity" evidence="6">
    <location>
        <begin position="297"/>
        <end position="315"/>
    </location>
</feature>
<evidence type="ECO:0000256" key="4">
    <source>
        <dbReference type="ARBA" id="ARBA00022989"/>
    </source>
</evidence>
<dbReference type="Pfam" id="PF04117">
    <property type="entry name" value="Mpv17_PMP22"/>
    <property type="match status" value="1"/>
</dbReference>
<evidence type="ECO:0000256" key="5">
    <source>
        <dbReference type="ARBA" id="ARBA00023136"/>
    </source>
</evidence>
<reference evidence="7 8" key="1">
    <citation type="submission" date="2018-10" db="EMBL/GenBank/DDBJ databases">
        <title>A high-quality apple genome assembly.</title>
        <authorList>
            <person name="Hu J."/>
        </authorList>
    </citation>
    <scope>NUCLEOTIDE SEQUENCE [LARGE SCALE GENOMIC DNA]</scope>
    <source>
        <strain evidence="8">cv. HFTH1</strain>
        <tissue evidence="7">Young leaf</tissue>
    </source>
</reference>
<dbReference type="EMBL" id="RDQH01000335">
    <property type="protein sequence ID" value="RXH89832.1"/>
    <property type="molecule type" value="Genomic_DNA"/>
</dbReference>